<dbReference type="Proteomes" id="UP000277811">
    <property type="component" value="Unassembled WGS sequence"/>
</dbReference>
<evidence type="ECO:0000259" key="2">
    <source>
        <dbReference type="Pfam" id="PF01648"/>
    </source>
</evidence>
<keyword evidence="4" id="KW-1185">Reference proteome</keyword>
<evidence type="ECO:0000313" key="4">
    <source>
        <dbReference type="Proteomes" id="UP000277811"/>
    </source>
</evidence>
<proteinExistence type="predicted"/>
<evidence type="ECO:0000313" key="3">
    <source>
        <dbReference type="EMBL" id="VBB05771.1"/>
    </source>
</evidence>
<accession>A0A498R302</accession>
<dbReference type="GO" id="GO:0008897">
    <property type="term" value="F:holo-[acyl-carrier-protein] synthase activity"/>
    <property type="evidence" value="ECO:0007669"/>
    <property type="project" value="InterPro"/>
</dbReference>
<gene>
    <name evidence="3" type="ORF">LUCI_0982</name>
</gene>
<dbReference type="InterPro" id="IPR008278">
    <property type="entry name" value="4-PPantetheinyl_Trfase_dom"/>
</dbReference>
<dbReference type="SUPFAM" id="SSF56214">
    <property type="entry name" value="4'-phosphopantetheinyl transferase"/>
    <property type="match status" value="1"/>
</dbReference>
<keyword evidence="1" id="KW-0808">Transferase</keyword>
<dbReference type="InterPro" id="IPR037143">
    <property type="entry name" value="4-PPantetheinyl_Trfase_dom_sf"/>
</dbReference>
<dbReference type="Pfam" id="PF01648">
    <property type="entry name" value="ACPS"/>
    <property type="match status" value="1"/>
</dbReference>
<evidence type="ECO:0000256" key="1">
    <source>
        <dbReference type="ARBA" id="ARBA00022679"/>
    </source>
</evidence>
<sequence>MGIDIEKIDSGKKVFAKHLTAAEKRQMSVAPLSPETGLTLLWTVKEALAKVLKTGFMTPFEVFEISEIQFDNNCVICYYKNFTQYKAIAWVANQYICSIAQPLSTRISFRFGHFLNFLH</sequence>
<dbReference type="RefSeq" id="WP_207856997.1">
    <property type="nucleotide sequence ID" value="NZ_UPPP01000058.1"/>
</dbReference>
<feature type="domain" description="4'-phosphopantetheinyl transferase" evidence="2">
    <location>
        <begin position="1"/>
        <end position="100"/>
    </location>
</feature>
<protein>
    <recommendedName>
        <fullName evidence="2">4'-phosphopantetheinyl transferase domain-containing protein</fullName>
    </recommendedName>
</protein>
<organism evidence="3 4">
    <name type="scientific">Lucifera butyrica</name>
    <dbReference type="NCBI Taxonomy" id="1351585"/>
    <lineage>
        <taxon>Bacteria</taxon>
        <taxon>Bacillati</taxon>
        <taxon>Bacillota</taxon>
        <taxon>Negativicutes</taxon>
        <taxon>Veillonellales</taxon>
        <taxon>Veillonellaceae</taxon>
        <taxon>Lucifera</taxon>
    </lineage>
</organism>
<dbReference type="EMBL" id="UPPP01000058">
    <property type="protein sequence ID" value="VBB05771.1"/>
    <property type="molecule type" value="Genomic_DNA"/>
</dbReference>
<name>A0A498R302_9FIRM</name>
<reference evidence="3 4" key="1">
    <citation type="submission" date="2018-06" db="EMBL/GenBank/DDBJ databases">
        <authorList>
            <person name="Strepis N."/>
        </authorList>
    </citation>
    <scope>NUCLEOTIDE SEQUENCE [LARGE SCALE GENOMIC DNA]</scope>
    <source>
        <strain evidence="3">LUCI</strain>
    </source>
</reference>
<dbReference type="Gene3D" id="3.90.470.20">
    <property type="entry name" value="4'-phosphopantetheinyl transferase domain"/>
    <property type="match status" value="1"/>
</dbReference>
<dbReference type="GO" id="GO:0000287">
    <property type="term" value="F:magnesium ion binding"/>
    <property type="evidence" value="ECO:0007669"/>
    <property type="project" value="InterPro"/>
</dbReference>
<dbReference type="AlphaFoldDB" id="A0A498R302"/>